<keyword evidence="3" id="KW-0804">Transcription</keyword>
<dbReference type="InterPro" id="IPR000595">
    <property type="entry name" value="cNMP-bd_dom"/>
</dbReference>
<dbReference type="InterPro" id="IPR018490">
    <property type="entry name" value="cNMP-bd_dom_sf"/>
</dbReference>
<dbReference type="InterPro" id="IPR014710">
    <property type="entry name" value="RmlC-like_jellyroll"/>
</dbReference>
<accession>A0ABQ4U0K7</accession>
<dbReference type="Gene3D" id="2.60.120.10">
    <property type="entry name" value="Jelly Rolls"/>
    <property type="match status" value="1"/>
</dbReference>
<name>A0ABQ4U0K7_9HYPH</name>
<dbReference type="EMBL" id="BPRB01000088">
    <property type="protein sequence ID" value="GJE59655.1"/>
    <property type="molecule type" value="Genomic_DNA"/>
</dbReference>
<dbReference type="SMART" id="SM00419">
    <property type="entry name" value="HTH_CRP"/>
    <property type="match status" value="1"/>
</dbReference>
<dbReference type="InterPro" id="IPR012318">
    <property type="entry name" value="HTH_CRP"/>
</dbReference>
<dbReference type="Gene3D" id="1.10.10.10">
    <property type="entry name" value="Winged helix-like DNA-binding domain superfamily/Winged helix DNA-binding domain"/>
    <property type="match status" value="1"/>
</dbReference>
<reference evidence="6" key="2">
    <citation type="submission" date="2021-08" db="EMBL/GenBank/DDBJ databases">
        <authorList>
            <person name="Tani A."/>
            <person name="Ola A."/>
            <person name="Ogura Y."/>
            <person name="Katsura K."/>
            <person name="Hayashi T."/>
        </authorList>
    </citation>
    <scope>NUCLEOTIDE SEQUENCE</scope>
    <source>
        <strain evidence="6">DSM 23632</strain>
    </source>
</reference>
<keyword evidence="7" id="KW-1185">Reference proteome</keyword>
<dbReference type="RefSeq" id="WP_238182225.1">
    <property type="nucleotide sequence ID" value="NZ_BPRB01000088.1"/>
</dbReference>
<feature type="domain" description="HTH crp-type" evidence="5">
    <location>
        <begin position="145"/>
        <end position="219"/>
    </location>
</feature>
<reference evidence="6" key="1">
    <citation type="journal article" date="2021" name="Front. Microbiol.">
        <title>Comprehensive Comparative Genomics and Phenotyping of Methylobacterium Species.</title>
        <authorList>
            <person name="Alessa O."/>
            <person name="Ogura Y."/>
            <person name="Fujitani Y."/>
            <person name="Takami H."/>
            <person name="Hayashi T."/>
            <person name="Sahin N."/>
            <person name="Tani A."/>
        </authorList>
    </citation>
    <scope>NUCLEOTIDE SEQUENCE</scope>
    <source>
        <strain evidence="6">DSM 23632</strain>
    </source>
</reference>
<dbReference type="InterPro" id="IPR036388">
    <property type="entry name" value="WH-like_DNA-bd_sf"/>
</dbReference>
<organism evidence="6 7">
    <name type="scientific">Methylobacterium trifolii</name>
    <dbReference type="NCBI Taxonomy" id="1003092"/>
    <lineage>
        <taxon>Bacteria</taxon>
        <taxon>Pseudomonadati</taxon>
        <taxon>Pseudomonadota</taxon>
        <taxon>Alphaproteobacteria</taxon>
        <taxon>Hyphomicrobiales</taxon>
        <taxon>Methylobacteriaceae</taxon>
        <taxon>Methylobacterium</taxon>
    </lineage>
</organism>
<evidence type="ECO:0000313" key="6">
    <source>
        <dbReference type="EMBL" id="GJE59655.1"/>
    </source>
</evidence>
<evidence type="ECO:0000313" key="7">
    <source>
        <dbReference type="Proteomes" id="UP001055057"/>
    </source>
</evidence>
<evidence type="ECO:0000256" key="1">
    <source>
        <dbReference type="ARBA" id="ARBA00023015"/>
    </source>
</evidence>
<feature type="domain" description="Cyclic nucleotide-binding" evidence="4">
    <location>
        <begin position="22"/>
        <end position="122"/>
    </location>
</feature>
<dbReference type="SUPFAM" id="SSF51206">
    <property type="entry name" value="cAMP-binding domain-like"/>
    <property type="match status" value="1"/>
</dbReference>
<dbReference type="Proteomes" id="UP001055057">
    <property type="component" value="Unassembled WGS sequence"/>
</dbReference>
<evidence type="ECO:0000259" key="5">
    <source>
        <dbReference type="PROSITE" id="PS51063"/>
    </source>
</evidence>
<proteinExistence type="predicted"/>
<protein>
    <submittedName>
        <fullName evidence="6">Transcriptional activator protein Anr</fullName>
    </submittedName>
</protein>
<dbReference type="PROSITE" id="PS50042">
    <property type="entry name" value="CNMP_BINDING_3"/>
    <property type="match status" value="1"/>
</dbReference>
<comment type="caution">
    <text evidence="6">The sequence shown here is derived from an EMBL/GenBank/DDBJ whole genome shotgun (WGS) entry which is preliminary data.</text>
</comment>
<dbReference type="CDD" id="cd00038">
    <property type="entry name" value="CAP_ED"/>
    <property type="match status" value="1"/>
</dbReference>
<sequence length="250" mass="27688">MPTPLTLKLSRSGLLTDADLPVIESLSAQSRPVEAGQVLIHEGEHPDTVHLMVEGFAHRYKILPEGRRQIVGLMLPGDFCDLQATILGSRDHSIAALTAGNVAELPQRLVDDLILSHSRIARALWWATLVEESILRAWLTNLGQREGDRRMAHLFCEMLVRLQVVGRAGENGFVLPFSQVQLGDLLGLSNVHVSRVLQDLRGQGLIVLKDRRLEVPSVPRLKTFCDFDPGYLHLSPRRGAGSDARDHASR</sequence>
<evidence type="ECO:0000259" key="4">
    <source>
        <dbReference type="PROSITE" id="PS50042"/>
    </source>
</evidence>
<keyword evidence="2" id="KW-0238">DNA-binding</keyword>
<dbReference type="SMART" id="SM00100">
    <property type="entry name" value="cNMP"/>
    <property type="match status" value="1"/>
</dbReference>
<evidence type="ECO:0000256" key="3">
    <source>
        <dbReference type="ARBA" id="ARBA00023163"/>
    </source>
</evidence>
<dbReference type="Pfam" id="PF00027">
    <property type="entry name" value="cNMP_binding"/>
    <property type="match status" value="1"/>
</dbReference>
<evidence type="ECO:0000256" key="2">
    <source>
        <dbReference type="ARBA" id="ARBA00023125"/>
    </source>
</evidence>
<keyword evidence="1" id="KW-0805">Transcription regulation</keyword>
<gene>
    <name evidence="6" type="primary">anr</name>
    <name evidence="6" type="ORF">MPOCJGCO_1753</name>
</gene>
<dbReference type="PROSITE" id="PS51063">
    <property type="entry name" value="HTH_CRP_2"/>
    <property type="match status" value="1"/>
</dbReference>
<dbReference type="SUPFAM" id="SSF46785">
    <property type="entry name" value="Winged helix' DNA-binding domain"/>
    <property type="match status" value="1"/>
</dbReference>
<dbReference type="Pfam" id="PF13545">
    <property type="entry name" value="HTH_Crp_2"/>
    <property type="match status" value="1"/>
</dbReference>
<dbReference type="InterPro" id="IPR036390">
    <property type="entry name" value="WH_DNA-bd_sf"/>
</dbReference>